<sequence>MIISHSRRFGMSGSNSTGSTTHRVLPADLGTAPEVAVFLRTLGLGEFVPSSVAAYPGRNNNWAGVTSTGHGVFVKRLDGDPADSLRRLHRVLTFERLLGICTGEHLPRPQCLGVDEPARLLAFELVDSRSGSELMADDCFTPGLSHDVGRAVGTLHQLPVDTDIELDLSPHPAPPVRFTEALPQRVFTTSTGGELEVWRLLQNDAEICRALHDLRHQESVASPSPTHGDLRLDQLLVDGGKVYVSDWEEFRLADPARDIGSFVGELVWNAISKIPESTTADGRDLPPTHEAVMARGAQELRRLRPLIAAFRTGYKAVRGNIDADLLVRAAAFAGWHLLDRVLASAGAHARLSAMQRATVGIARKILLAPQLFTTALALEEA</sequence>
<dbReference type="InterPro" id="IPR011009">
    <property type="entry name" value="Kinase-like_dom_sf"/>
</dbReference>
<feature type="domain" description="Aminoglycoside phosphotransferase" evidence="2">
    <location>
        <begin position="65"/>
        <end position="263"/>
    </location>
</feature>
<dbReference type="NCBIfam" id="NF038156">
    <property type="entry name" value="lant_syn_V_LxmK"/>
    <property type="match status" value="1"/>
</dbReference>
<dbReference type="Pfam" id="PF01636">
    <property type="entry name" value="APH"/>
    <property type="match status" value="1"/>
</dbReference>
<dbReference type="Proteomes" id="UP000221961">
    <property type="component" value="Chromosome"/>
</dbReference>
<dbReference type="KEGG" id="ntp:CRH09_17655"/>
<dbReference type="AlphaFoldDB" id="A0A291RK86"/>
<evidence type="ECO:0000313" key="3">
    <source>
        <dbReference type="EMBL" id="ATL67745.1"/>
    </source>
</evidence>
<proteinExistence type="predicted"/>
<feature type="compositionally biased region" description="Low complexity" evidence="1">
    <location>
        <begin position="10"/>
        <end position="21"/>
    </location>
</feature>
<gene>
    <name evidence="3" type="ORF">CRH09_17655</name>
</gene>
<dbReference type="EMBL" id="CP023778">
    <property type="protein sequence ID" value="ATL67745.1"/>
    <property type="molecule type" value="Genomic_DNA"/>
</dbReference>
<dbReference type="Gene3D" id="3.90.1200.10">
    <property type="match status" value="1"/>
</dbReference>
<evidence type="ECO:0000256" key="1">
    <source>
        <dbReference type="SAM" id="MobiDB-lite"/>
    </source>
</evidence>
<name>A0A291RK86_9NOCA</name>
<dbReference type="SUPFAM" id="SSF56112">
    <property type="entry name" value="Protein kinase-like (PK-like)"/>
    <property type="match status" value="1"/>
</dbReference>
<accession>A0A291RK86</accession>
<dbReference type="InterPro" id="IPR002575">
    <property type="entry name" value="Aminoglycoside_PTrfase"/>
</dbReference>
<organism evidence="3 4">
    <name type="scientific">Nocardia terpenica</name>
    <dbReference type="NCBI Taxonomy" id="455432"/>
    <lineage>
        <taxon>Bacteria</taxon>
        <taxon>Bacillati</taxon>
        <taxon>Actinomycetota</taxon>
        <taxon>Actinomycetes</taxon>
        <taxon>Mycobacteriales</taxon>
        <taxon>Nocardiaceae</taxon>
        <taxon>Nocardia</taxon>
    </lineage>
</organism>
<evidence type="ECO:0000313" key="4">
    <source>
        <dbReference type="Proteomes" id="UP000221961"/>
    </source>
</evidence>
<feature type="region of interest" description="Disordered" evidence="1">
    <location>
        <begin position="1"/>
        <end position="21"/>
    </location>
</feature>
<reference evidence="3 4" key="1">
    <citation type="submission" date="2017-10" db="EMBL/GenBank/DDBJ databases">
        <title>Comparative genomics between pathogenic Norcardia.</title>
        <authorList>
            <person name="Zeng L."/>
        </authorList>
    </citation>
    <scope>NUCLEOTIDE SEQUENCE [LARGE SCALE GENOMIC DNA]</scope>
    <source>
        <strain evidence="3 4">NC_YFY_NT001</strain>
    </source>
</reference>
<protein>
    <recommendedName>
        <fullName evidence="2">Aminoglycoside phosphotransferase domain-containing protein</fullName>
    </recommendedName>
</protein>
<evidence type="ECO:0000259" key="2">
    <source>
        <dbReference type="Pfam" id="PF01636"/>
    </source>
</evidence>